<dbReference type="SUPFAM" id="SSF48208">
    <property type="entry name" value="Six-hairpin glycosidases"/>
    <property type="match status" value="1"/>
</dbReference>
<evidence type="ECO:0000313" key="3">
    <source>
        <dbReference type="EMBL" id="KEZ41666.1"/>
    </source>
</evidence>
<dbReference type="InterPro" id="IPR012341">
    <property type="entry name" value="6hp_glycosidase-like_sf"/>
</dbReference>
<reference evidence="3 4" key="1">
    <citation type="journal article" date="2014" name="Genome Announc.">
        <title>Draft genome sequence of the pathogenic fungus Scedosporium apiospermum.</title>
        <authorList>
            <person name="Vandeputte P."/>
            <person name="Ghamrawi S."/>
            <person name="Rechenmann M."/>
            <person name="Iltis A."/>
            <person name="Giraud S."/>
            <person name="Fleury M."/>
            <person name="Thornton C."/>
            <person name="Delhaes L."/>
            <person name="Meyer W."/>
            <person name="Papon N."/>
            <person name="Bouchara J.P."/>
        </authorList>
    </citation>
    <scope>NUCLEOTIDE SEQUENCE [LARGE SCALE GENOMIC DNA]</scope>
    <source>
        <strain evidence="3 4">IHEM 14462</strain>
    </source>
</reference>
<organism evidence="3 4">
    <name type="scientific">Pseudallescheria apiosperma</name>
    <name type="common">Scedosporium apiospermum</name>
    <dbReference type="NCBI Taxonomy" id="563466"/>
    <lineage>
        <taxon>Eukaryota</taxon>
        <taxon>Fungi</taxon>
        <taxon>Dikarya</taxon>
        <taxon>Ascomycota</taxon>
        <taxon>Pezizomycotina</taxon>
        <taxon>Sordariomycetes</taxon>
        <taxon>Hypocreomycetidae</taxon>
        <taxon>Microascales</taxon>
        <taxon>Microascaceae</taxon>
        <taxon>Scedosporium</taxon>
    </lineage>
</organism>
<dbReference type="Pfam" id="PF17390">
    <property type="entry name" value="Bac_rhamnosid_C"/>
    <property type="match status" value="1"/>
</dbReference>
<feature type="domain" description="Alpha-L-rhamnosidase C-terminal" evidence="2">
    <location>
        <begin position="713"/>
        <end position="777"/>
    </location>
</feature>
<comment type="caution">
    <text evidence="3">The sequence shown here is derived from an EMBL/GenBank/DDBJ whole genome shotgun (WGS) entry which is preliminary data.</text>
</comment>
<keyword evidence="4" id="KW-1185">Reference proteome</keyword>
<evidence type="ECO:0000256" key="1">
    <source>
        <dbReference type="SAM" id="SignalP"/>
    </source>
</evidence>
<feature type="signal peptide" evidence="1">
    <location>
        <begin position="1"/>
        <end position="19"/>
    </location>
</feature>
<dbReference type="InterPro" id="IPR008928">
    <property type="entry name" value="6-hairpin_glycosidase_sf"/>
</dbReference>
<dbReference type="GeneID" id="27726060"/>
<dbReference type="RefSeq" id="XP_016641465.1">
    <property type="nucleotide sequence ID" value="XM_016788941.1"/>
</dbReference>
<evidence type="ECO:0000313" key="4">
    <source>
        <dbReference type="Proteomes" id="UP000028545"/>
    </source>
</evidence>
<dbReference type="OrthoDB" id="10036721at2759"/>
<keyword evidence="1" id="KW-0732">Signal</keyword>
<dbReference type="EMBL" id="JOWA01000109">
    <property type="protein sequence ID" value="KEZ41666.1"/>
    <property type="molecule type" value="Genomic_DNA"/>
</dbReference>
<dbReference type="GO" id="GO:0003824">
    <property type="term" value="F:catalytic activity"/>
    <property type="evidence" value="ECO:0007669"/>
    <property type="project" value="UniProtKB-ARBA"/>
</dbReference>
<dbReference type="PANTHER" id="PTHR34987:SF4">
    <property type="entry name" value="ALPHA-L-RHAMNOSIDASE C-TERMINAL DOMAIN-CONTAINING PROTEIN"/>
    <property type="match status" value="1"/>
</dbReference>
<dbReference type="Gene3D" id="2.60.420.10">
    <property type="entry name" value="Maltose phosphorylase, domain 3"/>
    <property type="match status" value="1"/>
</dbReference>
<dbReference type="GO" id="GO:0005975">
    <property type="term" value="P:carbohydrate metabolic process"/>
    <property type="evidence" value="ECO:0007669"/>
    <property type="project" value="InterPro"/>
</dbReference>
<evidence type="ECO:0000259" key="2">
    <source>
        <dbReference type="Pfam" id="PF17390"/>
    </source>
</evidence>
<dbReference type="OMA" id="WAPMANP"/>
<dbReference type="PANTHER" id="PTHR34987">
    <property type="entry name" value="C, PUTATIVE (AFU_ORTHOLOGUE AFUA_3G02880)-RELATED"/>
    <property type="match status" value="1"/>
</dbReference>
<accession>A0A084G2V4</accession>
<dbReference type="Gene3D" id="1.50.10.10">
    <property type="match status" value="1"/>
</dbReference>
<feature type="chain" id="PRO_5001775269" description="Alpha-L-rhamnosidase C-terminal domain-containing protein" evidence="1">
    <location>
        <begin position="20"/>
        <end position="815"/>
    </location>
</feature>
<sequence length="815" mass="88052">MFVCWPSLLFWLFAHRASARLFPRSELPDLITPDAEGNTHTLTATAGSPAILILDYGHSVEGIPEFVVAKSEGDTSTFEITYAESKAALGDYMSDGPLPLAAAMNTNRVKRYTISSSPGPKIVQDRLIQGAFRYQKLNLSSPGVLTLQKVGVRPTVHTTPITELPGTFSSSDEDLNRIWAAGARTIQMTEIPANTIPDFVEVSSDGTLVNSLAPQTLGSAVAAQLMYYDMTLKVKPLTGGFGFTVLSDTLNSGIYISCDVEARQVTAHAGSTTLNDVIQSSALPVNASVALDKWHSVQVKVAMTDISVLIDDVEVFQITQTKRFYGSFGFGASFGHQSLFRDLAVASPTGDLIYAHSLTDRSYLADFFMGSNPHATVVDGSRRDRIAYTGDLDIAGGAALVSTHGLEFILGSLDLLGSYQTTLGFFIPTAKIQQEPLSERINSSVTGLIGYSFNFLTSIASTYMHTGDVDFARKWATPVRDMLDWADSQVLPENGLFNVSDASFGGDWNYYDPQQRGVVTKFNVLYAYSLQECIRMLGDVGINTTVYEGRLNALRQAIDTALWSDDLQAYYLSEDFKDAYAQDANAIAILAGVNLDPNHSTTTILASLRKLLRPAGPLAFSGAAISAGWQPYISPYASSYHLRAILQSGDAEGALELLHSLWLPMAQEQNANYTGTFWETLDQDGKPGLGLVTRLCHGWAAGPTEGLSRYVLGAQPTMPGWSKFRVAPLTLGLRSAQGSLPTTRGNVDVEWSFDCHGLLKMVVTAPAGTNGEVLLPSPLMVPRNETIIIVNGKEQAGSSFVVQGGNKMVVTQSRG</sequence>
<gene>
    <name evidence="3" type="ORF">SAPIO_CDS6988</name>
</gene>
<name>A0A084G2V4_PSEDA</name>
<proteinExistence type="predicted"/>
<dbReference type="Gene3D" id="2.60.120.560">
    <property type="entry name" value="Exo-inulinase, domain 1"/>
    <property type="match status" value="1"/>
</dbReference>
<dbReference type="Proteomes" id="UP000028545">
    <property type="component" value="Unassembled WGS sequence"/>
</dbReference>
<dbReference type="InterPro" id="IPR035398">
    <property type="entry name" value="Bac_rhamnosid_C"/>
</dbReference>
<dbReference type="VEuPathDB" id="FungiDB:SAPIO_CDS6988"/>
<protein>
    <recommendedName>
        <fullName evidence="2">Alpha-L-rhamnosidase C-terminal domain-containing protein</fullName>
    </recommendedName>
</protein>
<dbReference type="AlphaFoldDB" id="A0A084G2V4"/>
<dbReference type="KEGG" id="sapo:SAPIO_CDS6988"/>
<dbReference type="HOGENOM" id="CLU_007933_2_0_1"/>